<dbReference type="EMBL" id="CABPRJ010000954">
    <property type="protein sequence ID" value="VVC32205.1"/>
    <property type="molecule type" value="Genomic_DNA"/>
</dbReference>
<dbReference type="InterPro" id="IPR000477">
    <property type="entry name" value="RT_dom"/>
</dbReference>
<protein>
    <submittedName>
        <fullName evidence="2">Reverse transcriptase domain</fullName>
    </submittedName>
</protein>
<keyword evidence="2" id="KW-0808">Transferase</keyword>
<accession>A0A5E4MIZ8</accession>
<dbReference type="SUPFAM" id="SSF56672">
    <property type="entry name" value="DNA/RNA polymerases"/>
    <property type="match status" value="1"/>
</dbReference>
<organism evidence="2 3">
    <name type="scientific">Cinara cedri</name>
    <dbReference type="NCBI Taxonomy" id="506608"/>
    <lineage>
        <taxon>Eukaryota</taxon>
        <taxon>Metazoa</taxon>
        <taxon>Ecdysozoa</taxon>
        <taxon>Arthropoda</taxon>
        <taxon>Hexapoda</taxon>
        <taxon>Insecta</taxon>
        <taxon>Pterygota</taxon>
        <taxon>Neoptera</taxon>
        <taxon>Paraneoptera</taxon>
        <taxon>Hemiptera</taxon>
        <taxon>Sternorrhyncha</taxon>
        <taxon>Aphidomorpha</taxon>
        <taxon>Aphidoidea</taxon>
        <taxon>Aphididae</taxon>
        <taxon>Lachninae</taxon>
        <taxon>Cinara</taxon>
    </lineage>
</organism>
<keyword evidence="2" id="KW-0548">Nucleotidyltransferase</keyword>
<dbReference type="InterPro" id="IPR043128">
    <property type="entry name" value="Rev_trsase/Diguanyl_cyclase"/>
</dbReference>
<keyword evidence="3" id="KW-1185">Reference proteome</keyword>
<dbReference type="InterPro" id="IPR043502">
    <property type="entry name" value="DNA/RNA_pol_sf"/>
</dbReference>
<dbReference type="Pfam" id="PF00078">
    <property type="entry name" value="RVT_1"/>
    <property type="match status" value="1"/>
</dbReference>
<gene>
    <name evidence="2" type="ORF">CINCED_3A005626</name>
</gene>
<dbReference type="PANTHER" id="PTHR47027:SF20">
    <property type="entry name" value="REVERSE TRANSCRIPTASE-LIKE PROTEIN WITH RNA-DIRECTED DNA POLYMERASE DOMAIN"/>
    <property type="match status" value="1"/>
</dbReference>
<proteinExistence type="predicted"/>
<sequence>MRRTPVLARTFDTIRYDSNVMLEFTFGSPTRVTTGLRQGDALSPVLFNLVLERVIREMNISEGVILRQIRIGMLAYADDIALLGEDLDMIKRLGINLINTAKKVGLTVNEEKT</sequence>
<evidence type="ECO:0000313" key="3">
    <source>
        <dbReference type="Proteomes" id="UP000325440"/>
    </source>
</evidence>
<dbReference type="PROSITE" id="PS50878">
    <property type="entry name" value="RT_POL"/>
    <property type="match status" value="1"/>
</dbReference>
<dbReference type="AlphaFoldDB" id="A0A5E4MIZ8"/>
<dbReference type="OrthoDB" id="7978815at2759"/>
<feature type="domain" description="Reverse transcriptase" evidence="1">
    <location>
        <begin position="1"/>
        <end position="113"/>
    </location>
</feature>
<dbReference type="Proteomes" id="UP000325440">
    <property type="component" value="Unassembled WGS sequence"/>
</dbReference>
<reference evidence="2 3" key="1">
    <citation type="submission" date="2019-08" db="EMBL/GenBank/DDBJ databases">
        <authorList>
            <person name="Alioto T."/>
            <person name="Alioto T."/>
            <person name="Gomez Garrido J."/>
        </authorList>
    </citation>
    <scope>NUCLEOTIDE SEQUENCE [LARGE SCALE GENOMIC DNA]</scope>
</reference>
<evidence type="ECO:0000313" key="2">
    <source>
        <dbReference type="EMBL" id="VVC32205.1"/>
    </source>
</evidence>
<dbReference type="PANTHER" id="PTHR47027">
    <property type="entry name" value="REVERSE TRANSCRIPTASE DOMAIN-CONTAINING PROTEIN"/>
    <property type="match status" value="1"/>
</dbReference>
<name>A0A5E4MIZ8_9HEMI</name>
<dbReference type="GO" id="GO:0003964">
    <property type="term" value="F:RNA-directed DNA polymerase activity"/>
    <property type="evidence" value="ECO:0007669"/>
    <property type="project" value="UniProtKB-KW"/>
</dbReference>
<evidence type="ECO:0000259" key="1">
    <source>
        <dbReference type="PROSITE" id="PS50878"/>
    </source>
</evidence>
<dbReference type="Gene3D" id="3.30.70.270">
    <property type="match status" value="1"/>
</dbReference>
<keyword evidence="2" id="KW-0695">RNA-directed DNA polymerase</keyword>